<dbReference type="RefSeq" id="WP_209941436.1">
    <property type="nucleotide sequence ID" value="NZ_JAGGJU010000001.1"/>
</dbReference>
<evidence type="ECO:0000313" key="2">
    <source>
        <dbReference type="EMBL" id="MBP1848819.1"/>
    </source>
</evidence>
<protein>
    <recommendedName>
        <fullName evidence="1">DUF6894 domain-containing protein</fullName>
    </recommendedName>
</protein>
<comment type="caution">
    <text evidence="2">The sequence shown here is derived from an EMBL/GenBank/DDBJ whole genome shotgun (WGS) entry which is preliminary data.</text>
</comment>
<proteinExistence type="predicted"/>
<gene>
    <name evidence="2" type="ORF">J2Z17_000236</name>
</gene>
<reference evidence="2 3" key="1">
    <citation type="submission" date="2021-03" db="EMBL/GenBank/DDBJ databases">
        <title>Genomic Encyclopedia of Type Strains, Phase IV (KMG-IV): sequencing the most valuable type-strain genomes for metagenomic binning, comparative biology and taxonomic classification.</title>
        <authorList>
            <person name="Goeker M."/>
        </authorList>
    </citation>
    <scope>NUCLEOTIDE SEQUENCE [LARGE SCALE GENOMIC DNA]</scope>
    <source>
        <strain evidence="2 3">DSM 21600</strain>
    </source>
</reference>
<dbReference type="Pfam" id="PF21834">
    <property type="entry name" value="DUF6894"/>
    <property type="match status" value="1"/>
</dbReference>
<evidence type="ECO:0000259" key="1">
    <source>
        <dbReference type="Pfam" id="PF21834"/>
    </source>
</evidence>
<dbReference type="EMBL" id="JAGGJU010000001">
    <property type="protein sequence ID" value="MBP1848819.1"/>
    <property type="molecule type" value="Genomic_DNA"/>
</dbReference>
<organism evidence="2 3">
    <name type="scientific">Rhizobium halophytocola</name>
    <dbReference type="NCBI Taxonomy" id="735519"/>
    <lineage>
        <taxon>Bacteria</taxon>
        <taxon>Pseudomonadati</taxon>
        <taxon>Pseudomonadota</taxon>
        <taxon>Alphaproteobacteria</taxon>
        <taxon>Hyphomicrobiales</taxon>
        <taxon>Rhizobiaceae</taxon>
        <taxon>Rhizobium/Agrobacterium group</taxon>
        <taxon>Rhizobium</taxon>
    </lineage>
</organism>
<dbReference type="Proteomes" id="UP000759443">
    <property type="component" value="Unassembled WGS sequence"/>
</dbReference>
<name>A0ABS4DSZ9_9HYPH</name>
<feature type="domain" description="DUF6894" evidence="1">
    <location>
        <begin position="3"/>
        <end position="68"/>
    </location>
</feature>
<keyword evidence="3" id="KW-1185">Reference proteome</keyword>
<accession>A0ABS4DSZ9</accession>
<sequence>MTRYYFDLATDHWEWGDDEGVDLPDRARVDEELVKLMRDLFREAVMQHQSLNLQISVRDPGGSRVAQACVCWRVSSDC</sequence>
<evidence type="ECO:0000313" key="3">
    <source>
        <dbReference type="Proteomes" id="UP000759443"/>
    </source>
</evidence>
<dbReference type="InterPro" id="IPR054189">
    <property type="entry name" value="DUF6894"/>
</dbReference>